<organism evidence="1 2">
    <name type="scientific">Trichomalopsis sarcophagae</name>
    <dbReference type="NCBI Taxonomy" id="543379"/>
    <lineage>
        <taxon>Eukaryota</taxon>
        <taxon>Metazoa</taxon>
        <taxon>Ecdysozoa</taxon>
        <taxon>Arthropoda</taxon>
        <taxon>Hexapoda</taxon>
        <taxon>Insecta</taxon>
        <taxon>Pterygota</taxon>
        <taxon>Neoptera</taxon>
        <taxon>Endopterygota</taxon>
        <taxon>Hymenoptera</taxon>
        <taxon>Apocrita</taxon>
        <taxon>Proctotrupomorpha</taxon>
        <taxon>Chalcidoidea</taxon>
        <taxon>Pteromalidae</taxon>
        <taxon>Pteromalinae</taxon>
        <taxon>Trichomalopsis</taxon>
    </lineage>
</organism>
<comment type="caution">
    <text evidence="1">The sequence shown here is derived from an EMBL/GenBank/DDBJ whole genome shotgun (WGS) entry which is preliminary data.</text>
</comment>
<evidence type="ECO:0000313" key="2">
    <source>
        <dbReference type="Proteomes" id="UP000215335"/>
    </source>
</evidence>
<accession>A0A232EGC1</accession>
<evidence type="ECO:0000313" key="1">
    <source>
        <dbReference type="EMBL" id="OXU17396.1"/>
    </source>
</evidence>
<keyword evidence="2" id="KW-1185">Reference proteome</keyword>
<protein>
    <submittedName>
        <fullName evidence="1">Uncharacterized protein</fullName>
    </submittedName>
</protein>
<dbReference type="AlphaFoldDB" id="A0A232EGC1"/>
<sequence>MEMLNVKVDNSEVVELLRKKLCSTWEHHDRLPNKQAVNDSSARCSELEQYLVLRRTSKTDNVYKYWKSVRTSMPCLTNCCQ</sequence>
<reference evidence="1 2" key="1">
    <citation type="journal article" date="2017" name="Curr. Biol.">
        <title>The Evolution of Venom by Co-option of Single-Copy Genes.</title>
        <authorList>
            <person name="Martinson E.O."/>
            <person name="Mrinalini"/>
            <person name="Kelkar Y.D."/>
            <person name="Chang C.H."/>
            <person name="Werren J.H."/>
        </authorList>
    </citation>
    <scope>NUCLEOTIDE SEQUENCE [LARGE SCALE GENOMIC DNA]</scope>
    <source>
        <strain evidence="1 2">Alberta</strain>
        <tissue evidence="1">Whole body</tissue>
    </source>
</reference>
<proteinExistence type="predicted"/>
<dbReference type="EMBL" id="NNAY01004795">
    <property type="protein sequence ID" value="OXU17396.1"/>
    <property type="molecule type" value="Genomic_DNA"/>
</dbReference>
<dbReference type="Proteomes" id="UP000215335">
    <property type="component" value="Unassembled WGS sequence"/>
</dbReference>
<gene>
    <name evidence="1" type="ORF">TSAR_008404</name>
</gene>
<name>A0A232EGC1_9HYME</name>